<feature type="region of interest" description="Disordered" evidence="1">
    <location>
        <begin position="102"/>
        <end position="144"/>
    </location>
</feature>
<evidence type="ECO:0000313" key="3">
    <source>
        <dbReference type="Proteomes" id="UP001293593"/>
    </source>
</evidence>
<accession>A0AAE1M818</accession>
<sequence length="610" mass="68295">MNEGRNISLSRESKGRSMTLKMRMVETRRRTPEPASDLTDFMNDWFFGTSNKENKTYDLTGQRQPKFLSVAVDMGFDESTRSNSARLTQEWLEEAREVMAASPARHFGSPRFATTQRASSPLPSLERDPLSRSARRNRRFGESLTREILSKSAIHNQSKSHTFVPLSPPHSPSSSSTPPRHLFSDSDPPLPPRPSLPRKSRFQSHYSLPPHSHRSFTAVAPSPDAQPLSSSHDVAEPTRRRFFSQSNSLPLSPPRNRVESAYRRTISSSTCSLEKIDSRPVVNGWSEHGEAAQIHDLNRFLQEQRILIKKILNGDLHKSAKVVISGPSNSTASMVAAICYAWLLCYRQRENGDGLEDVVVPVMNVERCAMWNLKQAAWLFDHAGLDPASLLFAEEVDIESLRMNEQHSILVVGQDILTSTGEAGSQCTILTDNYCEDAYDLLQSPVLKKLLLAGILLDTQNLKEYALFSMTRDSEAVQLLLAGSAPNYRYTLFDQLMQEQNATSFVQALQLNYGKHHNERDRSSSEGNVEHASRERKSAFTSDCEVVLSSPKKSSADPESAIINDDSLNSEDTSPPPAKAPAPTPKEPKKDPSGEKKRFFLFRWFGFGSK</sequence>
<organism evidence="2 3">
    <name type="scientific">Acacia crassicarpa</name>
    <name type="common">northern wattle</name>
    <dbReference type="NCBI Taxonomy" id="499986"/>
    <lineage>
        <taxon>Eukaryota</taxon>
        <taxon>Viridiplantae</taxon>
        <taxon>Streptophyta</taxon>
        <taxon>Embryophyta</taxon>
        <taxon>Tracheophyta</taxon>
        <taxon>Spermatophyta</taxon>
        <taxon>Magnoliopsida</taxon>
        <taxon>eudicotyledons</taxon>
        <taxon>Gunneridae</taxon>
        <taxon>Pentapetalae</taxon>
        <taxon>rosids</taxon>
        <taxon>fabids</taxon>
        <taxon>Fabales</taxon>
        <taxon>Fabaceae</taxon>
        <taxon>Caesalpinioideae</taxon>
        <taxon>mimosoid clade</taxon>
        <taxon>Acacieae</taxon>
        <taxon>Acacia</taxon>
    </lineage>
</organism>
<feature type="compositionally biased region" description="Polar residues" evidence="1">
    <location>
        <begin position="112"/>
        <end position="122"/>
    </location>
</feature>
<feature type="region of interest" description="Disordered" evidence="1">
    <location>
        <begin position="160"/>
        <end position="255"/>
    </location>
</feature>
<dbReference type="GO" id="GO:0004309">
    <property type="term" value="F:exopolyphosphatase activity"/>
    <property type="evidence" value="ECO:0007669"/>
    <property type="project" value="TreeGrafter"/>
</dbReference>
<dbReference type="PANTHER" id="PTHR12112">
    <property type="entry name" value="BNIP - RELATED"/>
    <property type="match status" value="1"/>
</dbReference>
<name>A0AAE1M818_9FABA</name>
<evidence type="ECO:0000313" key="2">
    <source>
        <dbReference type="EMBL" id="KAK4257017.1"/>
    </source>
</evidence>
<dbReference type="PANTHER" id="PTHR12112:SF39">
    <property type="entry name" value="EG:152A3.5 PROTEIN (FBGN0003116_PN PROTEIN)"/>
    <property type="match status" value="1"/>
</dbReference>
<reference evidence="2" key="1">
    <citation type="submission" date="2023-10" db="EMBL/GenBank/DDBJ databases">
        <title>Chromosome-level genome of the transformable northern wattle, Acacia crassicarpa.</title>
        <authorList>
            <person name="Massaro I."/>
            <person name="Sinha N.R."/>
            <person name="Poethig S."/>
            <person name="Leichty A.R."/>
        </authorList>
    </citation>
    <scope>NUCLEOTIDE SEQUENCE</scope>
    <source>
        <strain evidence="2">Acra3RX</strain>
        <tissue evidence="2">Leaf</tissue>
    </source>
</reference>
<dbReference type="AlphaFoldDB" id="A0AAE1M818"/>
<dbReference type="Proteomes" id="UP001293593">
    <property type="component" value="Unassembled WGS sequence"/>
</dbReference>
<dbReference type="GO" id="GO:0005737">
    <property type="term" value="C:cytoplasm"/>
    <property type="evidence" value="ECO:0007669"/>
    <property type="project" value="TreeGrafter"/>
</dbReference>
<evidence type="ECO:0000256" key="1">
    <source>
        <dbReference type="SAM" id="MobiDB-lite"/>
    </source>
</evidence>
<proteinExistence type="predicted"/>
<feature type="compositionally biased region" description="Basic and acidic residues" evidence="1">
    <location>
        <begin position="516"/>
        <end position="538"/>
    </location>
</feature>
<feature type="region of interest" description="Disordered" evidence="1">
    <location>
        <begin position="516"/>
        <end position="596"/>
    </location>
</feature>
<dbReference type="EMBL" id="JAWXYG010000012">
    <property type="protein sequence ID" value="KAK4257017.1"/>
    <property type="molecule type" value="Genomic_DNA"/>
</dbReference>
<dbReference type="Gene3D" id="3.90.1640.10">
    <property type="entry name" value="inorganic pyrophosphatase (n-terminal core)"/>
    <property type="match status" value="2"/>
</dbReference>
<protein>
    <submittedName>
        <fullName evidence="2">Uncharacterized protein</fullName>
    </submittedName>
</protein>
<feature type="compositionally biased region" description="Basic and acidic residues" evidence="1">
    <location>
        <begin position="586"/>
        <end position="596"/>
    </location>
</feature>
<comment type="caution">
    <text evidence="2">The sequence shown here is derived from an EMBL/GenBank/DDBJ whole genome shotgun (WGS) entry which is preliminary data.</text>
</comment>
<dbReference type="FunFam" id="3.90.1640.10:FF:000010">
    <property type="entry name" value="Uncharacterized protein"/>
    <property type="match status" value="1"/>
</dbReference>
<gene>
    <name evidence="2" type="ORF">QN277_006664</name>
</gene>
<feature type="compositionally biased region" description="Pro residues" evidence="1">
    <location>
        <begin position="574"/>
        <end position="585"/>
    </location>
</feature>
<keyword evidence="3" id="KW-1185">Reference proteome</keyword>